<reference evidence="1 2" key="2">
    <citation type="submission" date="2019-01" db="EMBL/GenBank/DDBJ databases">
        <title>Hymenobacter humicola sp. nov., isolated from soils in Antarctica.</title>
        <authorList>
            <person name="Sedlacek I."/>
            <person name="Holochova P."/>
            <person name="Kralova S."/>
            <person name="Pantucek R."/>
            <person name="Stankova E."/>
            <person name="Vrbovska V."/>
            <person name="Kristofova L."/>
            <person name="Svec P."/>
            <person name="Busse H.-J."/>
        </authorList>
    </citation>
    <scope>NUCLEOTIDE SEQUENCE [LARGE SCALE GENOMIC DNA]</scope>
    <source>
        <strain evidence="1 2">CCM 8852</strain>
    </source>
</reference>
<dbReference type="AlphaFoldDB" id="A0A418R7M9"/>
<sequence>MQFLRTTGKNCLFVIQSKSGRLIEAVAKYGIHGLAPGQNEYEVLFSPQTRFDVLAVEDVLSPNKERDYTRITLDEL</sequence>
<dbReference type="Gene3D" id="3.90.176.10">
    <property type="entry name" value="Toxin ADP-ribosyltransferase, Chain A, domain 1"/>
    <property type="match status" value="1"/>
</dbReference>
<dbReference type="OrthoDB" id="54422at1853232"/>
<proteinExistence type="predicted"/>
<gene>
    <name evidence="1" type="ORF">D0T11_02840</name>
</gene>
<accession>A0A418R7M9</accession>
<evidence type="ECO:0000313" key="2">
    <source>
        <dbReference type="Proteomes" id="UP000284250"/>
    </source>
</evidence>
<keyword evidence="2" id="KW-1185">Reference proteome</keyword>
<dbReference type="RefSeq" id="WP_119654273.1">
    <property type="nucleotide sequence ID" value="NZ_JBHUOI010000002.1"/>
</dbReference>
<reference evidence="1 2" key="1">
    <citation type="submission" date="2018-09" db="EMBL/GenBank/DDBJ databases">
        <authorList>
            <person name="Zeman M."/>
            <person name="Pardy F."/>
        </authorList>
    </citation>
    <scope>NUCLEOTIDE SEQUENCE [LARGE SCALE GENOMIC DNA]</scope>
    <source>
        <strain evidence="1 2">CCM 8852</strain>
    </source>
</reference>
<comment type="caution">
    <text evidence="1">The sequence shown here is derived from an EMBL/GenBank/DDBJ whole genome shotgun (WGS) entry which is preliminary data.</text>
</comment>
<evidence type="ECO:0000313" key="1">
    <source>
        <dbReference type="EMBL" id="RIY13389.1"/>
    </source>
</evidence>
<organism evidence="1 2">
    <name type="scientific">Hymenobacter rubripertinctus</name>
    <dbReference type="NCBI Taxonomy" id="2029981"/>
    <lineage>
        <taxon>Bacteria</taxon>
        <taxon>Pseudomonadati</taxon>
        <taxon>Bacteroidota</taxon>
        <taxon>Cytophagia</taxon>
        <taxon>Cytophagales</taxon>
        <taxon>Hymenobacteraceae</taxon>
        <taxon>Hymenobacter</taxon>
    </lineage>
</organism>
<dbReference type="SUPFAM" id="SSF56399">
    <property type="entry name" value="ADP-ribosylation"/>
    <property type="match status" value="1"/>
</dbReference>
<dbReference type="Proteomes" id="UP000284250">
    <property type="component" value="Unassembled WGS sequence"/>
</dbReference>
<dbReference type="EMBL" id="QYCN01000003">
    <property type="protein sequence ID" value="RIY13389.1"/>
    <property type="molecule type" value="Genomic_DNA"/>
</dbReference>
<protein>
    <submittedName>
        <fullName evidence="1">Uncharacterized protein</fullName>
    </submittedName>
</protein>
<name>A0A418R7M9_9BACT</name>